<dbReference type="EMBL" id="KV419410">
    <property type="protein sequence ID" value="KZS92526.1"/>
    <property type="molecule type" value="Genomic_DNA"/>
</dbReference>
<feature type="transmembrane region" description="Helical" evidence="7">
    <location>
        <begin position="163"/>
        <end position="181"/>
    </location>
</feature>
<feature type="compositionally biased region" description="Low complexity" evidence="6">
    <location>
        <begin position="541"/>
        <end position="552"/>
    </location>
</feature>
<evidence type="ECO:0000256" key="1">
    <source>
        <dbReference type="ARBA" id="ARBA00004141"/>
    </source>
</evidence>
<proteinExistence type="inferred from homology"/>
<feature type="transmembrane region" description="Helical" evidence="7">
    <location>
        <begin position="384"/>
        <end position="408"/>
    </location>
</feature>
<feature type="transmembrane region" description="Helical" evidence="7">
    <location>
        <begin position="449"/>
        <end position="469"/>
    </location>
</feature>
<dbReference type="GO" id="GO:0016020">
    <property type="term" value="C:membrane"/>
    <property type="evidence" value="ECO:0007669"/>
    <property type="project" value="UniProtKB-SubCell"/>
</dbReference>
<dbReference type="InterPro" id="IPR005828">
    <property type="entry name" value="MFS_sugar_transport-like"/>
</dbReference>
<dbReference type="PROSITE" id="PS00216">
    <property type="entry name" value="SUGAR_TRANSPORT_1"/>
    <property type="match status" value="1"/>
</dbReference>
<dbReference type="GO" id="GO:0005351">
    <property type="term" value="F:carbohydrate:proton symporter activity"/>
    <property type="evidence" value="ECO:0007669"/>
    <property type="project" value="TreeGrafter"/>
</dbReference>
<feature type="transmembrane region" description="Helical" evidence="7">
    <location>
        <begin position="25"/>
        <end position="44"/>
    </location>
</feature>
<evidence type="ECO:0000256" key="6">
    <source>
        <dbReference type="SAM" id="MobiDB-lite"/>
    </source>
</evidence>
<dbReference type="InterPro" id="IPR050360">
    <property type="entry name" value="MFS_Sugar_Transporters"/>
</dbReference>
<dbReference type="STRING" id="1314777.A0A164TP31"/>
<feature type="region of interest" description="Disordered" evidence="6">
    <location>
        <begin position="524"/>
        <end position="552"/>
    </location>
</feature>
<feature type="transmembrane region" description="Helical" evidence="7">
    <location>
        <begin position="420"/>
        <end position="437"/>
    </location>
</feature>
<dbReference type="InterPro" id="IPR036259">
    <property type="entry name" value="MFS_trans_sf"/>
</dbReference>
<evidence type="ECO:0000256" key="2">
    <source>
        <dbReference type="ARBA" id="ARBA00010992"/>
    </source>
</evidence>
<dbReference type="PROSITE" id="PS50850">
    <property type="entry name" value="MFS"/>
    <property type="match status" value="1"/>
</dbReference>
<feature type="transmembrane region" description="Helical" evidence="7">
    <location>
        <begin position="64"/>
        <end position="88"/>
    </location>
</feature>
<organism evidence="9 10">
    <name type="scientific">Sistotremastrum niveocremeum HHB9708</name>
    <dbReference type="NCBI Taxonomy" id="1314777"/>
    <lineage>
        <taxon>Eukaryota</taxon>
        <taxon>Fungi</taxon>
        <taxon>Dikarya</taxon>
        <taxon>Basidiomycota</taxon>
        <taxon>Agaricomycotina</taxon>
        <taxon>Agaricomycetes</taxon>
        <taxon>Sistotremastrales</taxon>
        <taxon>Sistotremastraceae</taxon>
        <taxon>Sertulicium</taxon>
        <taxon>Sertulicium niveocremeum</taxon>
    </lineage>
</organism>
<protein>
    <submittedName>
        <fullName evidence="9">General substrate transporter</fullName>
    </submittedName>
</protein>
<dbReference type="Proteomes" id="UP000076722">
    <property type="component" value="Unassembled WGS sequence"/>
</dbReference>
<feature type="transmembrane region" description="Helical" evidence="7">
    <location>
        <begin position="100"/>
        <end position="118"/>
    </location>
</feature>
<dbReference type="AlphaFoldDB" id="A0A164TP31"/>
<evidence type="ECO:0000256" key="3">
    <source>
        <dbReference type="ARBA" id="ARBA00022692"/>
    </source>
</evidence>
<name>A0A164TP31_9AGAM</name>
<feature type="transmembrane region" description="Helical" evidence="7">
    <location>
        <begin position="350"/>
        <end position="372"/>
    </location>
</feature>
<dbReference type="Pfam" id="PF00083">
    <property type="entry name" value="Sugar_tr"/>
    <property type="match status" value="1"/>
</dbReference>
<keyword evidence="10" id="KW-1185">Reference proteome</keyword>
<accession>A0A164TP31</accession>
<keyword evidence="3 7" id="KW-0812">Transmembrane</keyword>
<evidence type="ECO:0000259" key="8">
    <source>
        <dbReference type="PROSITE" id="PS50850"/>
    </source>
</evidence>
<reference evidence="9 10" key="1">
    <citation type="journal article" date="2016" name="Mol. Biol. Evol.">
        <title>Comparative Genomics of Early-Diverging Mushroom-Forming Fungi Provides Insights into the Origins of Lignocellulose Decay Capabilities.</title>
        <authorList>
            <person name="Nagy L.G."/>
            <person name="Riley R."/>
            <person name="Tritt A."/>
            <person name="Adam C."/>
            <person name="Daum C."/>
            <person name="Floudas D."/>
            <person name="Sun H."/>
            <person name="Yadav J.S."/>
            <person name="Pangilinan J."/>
            <person name="Larsson K.H."/>
            <person name="Matsuura K."/>
            <person name="Barry K."/>
            <person name="Labutti K."/>
            <person name="Kuo R."/>
            <person name="Ohm R.A."/>
            <person name="Bhattacharya S.S."/>
            <person name="Shirouzu T."/>
            <person name="Yoshinaga Y."/>
            <person name="Martin F.M."/>
            <person name="Grigoriev I.V."/>
            <person name="Hibbett D.S."/>
        </authorList>
    </citation>
    <scope>NUCLEOTIDE SEQUENCE [LARGE SCALE GENOMIC DNA]</scope>
    <source>
        <strain evidence="9 10">HHB9708</strain>
    </source>
</reference>
<comment type="similarity">
    <text evidence="2">Belongs to the major facilitator superfamily. Sugar transporter (TC 2.A.1.1) family.</text>
</comment>
<feature type="transmembrane region" description="Helical" evidence="7">
    <location>
        <begin position="285"/>
        <end position="305"/>
    </location>
</feature>
<feature type="transmembrane region" description="Helical" evidence="7">
    <location>
        <begin position="193"/>
        <end position="212"/>
    </location>
</feature>
<comment type="subcellular location">
    <subcellularLocation>
        <location evidence="1">Membrane</location>
        <topology evidence="1">Multi-pass membrane protein</topology>
    </subcellularLocation>
</comment>
<sequence length="552" mass="61337">MPEQQQWNAVVDLVHRGPWWRNHGIFMLNMCLVLPLLTSAINGFDSSVLNGLMIIPDWILYFHHPGGFTLGFMNSAQNIGALIALPIAPFISDGLGRRRALFVGSTVMLAGIAMQSTSTGTPEFIVSRSIIGFGLNIALNAAPLLVTELAYPTQRGQVTSIYNSVWYFGSVLAAWACYAAYARKEGSLWSWRIPSVIQAVPSVIQMICVWFIPESPRWLISRGRIDEAQKILAKYHANGRDPRDPLVAFEVAQIQQALRLETEIAKSTSYLSLFQTPGNRKRMRLIIGIALFSQWSGNGLISYYITFVLQGIGIKDPGTQAQINGSLQIFNFFVATCASLSVERMGRRKLFLLSNVGMLITFSILTLTTALWNTQDNGAAAKASIFLIFCFYLSYDLSYTPLLVSYSLEILPFNIRAKGFAVMNLVVCLSLAFNQFVNPVAMVRIKWHYYIAYCIWLCFELAFVIIFVIETKGRTLEETAALFDGERPTLELQQWGNDAATQTLNEIQAQQLRARLDAHVAAAPKPQKGDASSLHRVDTLSSSAEESVASEA</sequence>
<dbReference type="PANTHER" id="PTHR48022:SF64">
    <property type="entry name" value="MAJOR FACILITATOR SUPERFAMILY (MFS) PROFILE DOMAIN-CONTAINING PROTEIN"/>
    <property type="match status" value="1"/>
</dbReference>
<keyword evidence="5 7" id="KW-0472">Membrane</keyword>
<feature type="transmembrane region" description="Helical" evidence="7">
    <location>
        <begin position="325"/>
        <end position="343"/>
    </location>
</feature>
<evidence type="ECO:0000313" key="9">
    <source>
        <dbReference type="EMBL" id="KZS92526.1"/>
    </source>
</evidence>
<gene>
    <name evidence="9" type="ORF">SISNIDRAFT_412437</name>
</gene>
<dbReference type="OrthoDB" id="6133115at2759"/>
<evidence type="ECO:0000256" key="7">
    <source>
        <dbReference type="SAM" id="Phobius"/>
    </source>
</evidence>
<dbReference type="PANTHER" id="PTHR48022">
    <property type="entry name" value="PLASTIDIC GLUCOSE TRANSPORTER 4"/>
    <property type="match status" value="1"/>
</dbReference>
<dbReference type="InterPro" id="IPR005829">
    <property type="entry name" value="Sugar_transporter_CS"/>
</dbReference>
<dbReference type="FunFam" id="1.20.1250.20:FF:000117">
    <property type="entry name" value="MFS hexose transporter"/>
    <property type="match status" value="1"/>
</dbReference>
<dbReference type="InterPro" id="IPR020846">
    <property type="entry name" value="MFS_dom"/>
</dbReference>
<evidence type="ECO:0000256" key="5">
    <source>
        <dbReference type="ARBA" id="ARBA00023136"/>
    </source>
</evidence>
<feature type="domain" description="Major facilitator superfamily (MFS) profile" evidence="8">
    <location>
        <begin position="31"/>
        <end position="472"/>
    </location>
</feature>
<evidence type="ECO:0000313" key="10">
    <source>
        <dbReference type="Proteomes" id="UP000076722"/>
    </source>
</evidence>
<dbReference type="SUPFAM" id="SSF103473">
    <property type="entry name" value="MFS general substrate transporter"/>
    <property type="match status" value="1"/>
</dbReference>
<dbReference type="Gene3D" id="1.20.1250.20">
    <property type="entry name" value="MFS general substrate transporter like domains"/>
    <property type="match status" value="1"/>
</dbReference>
<evidence type="ECO:0000256" key="4">
    <source>
        <dbReference type="ARBA" id="ARBA00022989"/>
    </source>
</evidence>
<feature type="transmembrane region" description="Helical" evidence="7">
    <location>
        <begin position="130"/>
        <end position="151"/>
    </location>
</feature>
<keyword evidence="4 7" id="KW-1133">Transmembrane helix</keyword>